<dbReference type="EMBL" id="JACVVK020000719">
    <property type="protein sequence ID" value="KAK7452258.1"/>
    <property type="molecule type" value="Genomic_DNA"/>
</dbReference>
<accession>A0ABD0J2D4</accession>
<name>A0ABD0J2D4_9CAEN</name>
<organism evidence="2 3">
    <name type="scientific">Batillaria attramentaria</name>
    <dbReference type="NCBI Taxonomy" id="370345"/>
    <lineage>
        <taxon>Eukaryota</taxon>
        <taxon>Metazoa</taxon>
        <taxon>Spiralia</taxon>
        <taxon>Lophotrochozoa</taxon>
        <taxon>Mollusca</taxon>
        <taxon>Gastropoda</taxon>
        <taxon>Caenogastropoda</taxon>
        <taxon>Sorbeoconcha</taxon>
        <taxon>Cerithioidea</taxon>
        <taxon>Batillariidae</taxon>
        <taxon>Batillaria</taxon>
    </lineage>
</organism>
<gene>
    <name evidence="2" type="ORF">BaRGS_00039739</name>
</gene>
<feature type="region of interest" description="Disordered" evidence="1">
    <location>
        <begin position="80"/>
        <end position="116"/>
    </location>
</feature>
<evidence type="ECO:0000313" key="3">
    <source>
        <dbReference type="Proteomes" id="UP001519460"/>
    </source>
</evidence>
<dbReference type="AlphaFoldDB" id="A0ABD0J2D4"/>
<feature type="region of interest" description="Disordered" evidence="1">
    <location>
        <begin position="1"/>
        <end position="48"/>
    </location>
</feature>
<keyword evidence="3" id="KW-1185">Reference proteome</keyword>
<protein>
    <submittedName>
        <fullName evidence="2">Uncharacterized protein</fullName>
    </submittedName>
</protein>
<evidence type="ECO:0000256" key="1">
    <source>
        <dbReference type="SAM" id="MobiDB-lite"/>
    </source>
</evidence>
<comment type="caution">
    <text evidence="2">The sequence shown here is derived from an EMBL/GenBank/DDBJ whole genome shotgun (WGS) entry which is preliminary data.</text>
</comment>
<sequence length="134" mass="14617">MAICSPKEPAHRKPSIPTAEVNNKLRRTSKSPRYFTPPQPTVTSGGTPPHKCVTSLLHPTAAHGHFWWNSTAQVCHLATSPHRSPRSLPVELHRTSGSPRYFSPPQPTVTSGGTPPHKCVTSVLRPTAAHGHFR</sequence>
<reference evidence="2 3" key="1">
    <citation type="journal article" date="2023" name="Sci. Data">
        <title>Genome assembly of the Korean intertidal mud-creeper Batillaria attramentaria.</title>
        <authorList>
            <person name="Patra A.K."/>
            <person name="Ho P.T."/>
            <person name="Jun S."/>
            <person name="Lee S.J."/>
            <person name="Kim Y."/>
            <person name="Won Y.J."/>
        </authorList>
    </citation>
    <scope>NUCLEOTIDE SEQUENCE [LARGE SCALE GENOMIC DNA]</scope>
    <source>
        <strain evidence="2">Wonlab-2016</strain>
    </source>
</reference>
<dbReference type="Proteomes" id="UP001519460">
    <property type="component" value="Unassembled WGS sequence"/>
</dbReference>
<evidence type="ECO:0000313" key="2">
    <source>
        <dbReference type="EMBL" id="KAK7452258.1"/>
    </source>
</evidence>
<proteinExistence type="predicted"/>